<dbReference type="GO" id="GO:0016491">
    <property type="term" value="F:oxidoreductase activity"/>
    <property type="evidence" value="ECO:0007669"/>
    <property type="project" value="UniProtKB-KW"/>
</dbReference>
<organism evidence="4">
    <name type="scientific">Microvirga ossetica</name>
    <dbReference type="NCBI Taxonomy" id="1882682"/>
    <lineage>
        <taxon>Bacteria</taxon>
        <taxon>Pseudomonadati</taxon>
        <taxon>Pseudomonadota</taxon>
        <taxon>Alphaproteobacteria</taxon>
        <taxon>Hyphomicrobiales</taxon>
        <taxon>Methylobacteriaceae</taxon>
        <taxon>Microvirga</taxon>
    </lineage>
</organism>
<dbReference type="KEGG" id="moc:BB934_24670"/>
<evidence type="ECO:0000313" key="4">
    <source>
        <dbReference type="EMBL" id="ANY81021.1"/>
    </source>
</evidence>
<feature type="domain" description="FAD dependent oxidoreductase" evidence="3">
    <location>
        <begin position="43"/>
        <end position="396"/>
    </location>
</feature>
<protein>
    <recommendedName>
        <fullName evidence="3">FAD dependent oxidoreductase domain-containing protein</fullName>
    </recommendedName>
</protein>
<keyword evidence="1" id="KW-0560">Oxidoreductase</keyword>
<accession>A0A1B2EM40</accession>
<feature type="region of interest" description="Disordered" evidence="2">
    <location>
        <begin position="1"/>
        <end position="24"/>
    </location>
</feature>
<dbReference type="RefSeq" id="WP_418294767.1">
    <property type="nucleotide sequence ID" value="NZ_CP016616.1"/>
</dbReference>
<dbReference type="Gene3D" id="3.50.50.60">
    <property type="entry name" value="FAD/NAD(P)-binding domain"/>
    <property type="match status" value="1"/>
</dbReference>
<dbReference type="PANTHER" id="PTHR13847">
    <property type="entry name" value="SARCOSINE DEHYDROGENASE-RELATED"/>
    <property type="match status" value="1"/>
</dbReference>
<dbReference type="InterPro" id="IPR036188">
    <property type="entry name" value="FAD/NAD-bd_sf"/>
</dbReference>
<dbReference type="SUPFAM" id="SSF51905">
    <property type="entry name" value="FAD/NAD(P)-binding domain"/>
    <property type="match status" value="1"/>
</dbReference>
<feature type="compositionally biased region" description="Basic and acidic residues" evidence="2">
    <location>
        <begin position="1"/>
        <end position="16"/>
    </location>
</feature>
<sequence>MHDAAGHSEAAEDQRQLRSGSSPWRMLQHSLPRTPLLADLRCDVAIVGAGITGSFAAEALARQGLSVVVVDRLMPGRGSTAASTAMLQWEIDRSLTELTELYGLDKAADIYRRSYAATADLCDYIQALGISCLFAKRSSLYLGGGDTGLTQLAREHGLRRQVDLPGDLLDRGTLIERFMMDRPGALLSPGSAEADPLCLSLGLLRIALAQGAVLVEDEVVAYDWSSDSASIGLAGGRTVEARHLVLATGYEMPDFITTDLHRRSSSWCLATVPQQPSALWPERALIWESSHPYLYARTTDDGRIVVGGEDQATENVKEREQLMPDKIAEITSKMRNLWPYASYEIAHAWSAEFGETDDGLPLVGPVPGAARVLAAYGYGGNGITFSYMASRILAARIAGTRRPWFDDFALDRTAP</sequence>
<proteinExistence type="predicted"/>
<dbReference type="PANTHER" id="PTHR13847:SF201">
    <property type="entry name" value="PUTATIBE OXIDOREDUCTASE"/>
    <property type="match status" value="1"/>
</dbReference>
<evidence type="ECO:0000256" key="1">
    <source>
        <dbReference type="ARBA" id="ARBA00023002"/>
    </source>
</evidence>
<dbReference type="GO" id="GO:0005737">
    <property type="term" value="C:cytoplasm"/>
    <property type="evidence" value="ECO:0007669"/>
    <property type="project" value="TreeGrafter"/>
</dbReference>
<reference evidence="4" key="1">
    <citation type="submission" date="2016-07" db="EMBL/GenBank/DDBJ databases">
        <title>Microvirga ossetica sp. nov. a new species of rhizobia isolated from root nodules of the legume species Vicia alpestris Steven originated from North Ossetia region in the Caucasus.</title>
        <authorList>
            <person name="Safronova V.I."/>
            <person name="Kuznetsova I.G."/>
            <person name="Sazanova A.L."/>
            <person name="Belimov A."/>
            <person name="Andronov E."/>
            <person name="Osledkin Y.S."/>
            <person name="Onishchuk O.P."/>
            <person name="Kurchak O.N."/>
            <person name="Shaposhnikov A.I."/>
            <person name="Willems A."/>
            <person name="Tikhonovich I.A."/>
        </authorList>
    </citation>
    <scope>NUCLEOTIDE SEQUENCE [LARGE SCALE GENOMIC DNA]</scope>
    <source>
        <strain evidence="4">V5/3M</strain>
    </source>
</reference>
<name>A0A1B2EM40_9HYPH</name>
<gene>
    <name evidence="4" type="ORF">BB934_24670</name>
</gene>
<dbReference type="AlphaFoldDB" id="A0A1B2EM40"/>
<dbReference type="EMBL" id="CP016616">
    <property type="protein sequence ID" value="ANY81021.1"/>
    <property type="molecule type" value="Genomic_DNA"/>
</dbReference>
<evidence type="ECO:0000256" key="2">
    <source>
        <dbReference type="SAM" id="MobiDB-lite"/>
    </source>
</evidence>
<evidence type="ECO:0000259" key="3">
    <source>
        <dbReference type="Pfam" id="PF01266"/>
    </source>
</evidence>
<dbReference type="InterPro" id="IPR006076">
    <property type="entry name" value="FAD-dep_OxRdtase"/>
</dbReference>
<dbReference type="Pfam" id="PF01266">
    <property type="entry name" value="DAO"/>
    <property type="match status" value="1"/>
</dbReference>
<dbReference type="Gene3D" id="3.30.9.10">
    <property type="entry name" value="D-Amino Acid Oxidase, subunit A, domain 2"/>
    <property type="match status" value="1"/>
</dbReference>